<dbReference type="Pfam" id="PF03486">
    <property type="entry name" value="HI0933_like"/>
    <property type="match status" value="1"/>
</dbReference>
<accession>A0A0U1PX73</accession>
<dbReference type="InterPro" id="IPR036188">
    <property type="entry name" value="FAD/NAD-bd_sf"/>
</dbReference>
<evidence type="ECO:0000313" key="7">
    <source>
        <dbReference type="Proteomes" id="UP000050580"/>
    </source>
</evidence>
<protein>
    <submittedName>
        <fullName evidence="6">Membrane protein</fullName>
    </submittedName>
</protein>
<feature type="domain" description="RsdA/BaiN/AoA(So)-like insert" evidence="5">
    <location>
        <begin position="209"/>
        <end position="369"/>
    </location>
</feature>
<keyword evidence="7" id="KW-1185">Reference proteome</keyword>
<dbReference type="SUPFAM" id="SSF51905">
    <property type="entry name" value="FAD/NAD(P)-binding domain"/>
    <property type="match status" value="1"/>
</dbReference>
<dbReference type="STRING" id="1610491.AAV94_13295"/>
<dbReference type="InterPro" id="IPR057661">
    <property type="entry name" value="RsdA/BaiN/AoA(So)_Rossmann"/>
</dbReference>
<dbReference type="PRINTS" id="PR00411">
    <property type="entry name" value="PNDRDTASEI"/>
</dbReference>
<dbReference type="Gene3D" id="2.40.30.10">
    <property type="entry name" value="Translation factors"/>
    <property type="match status" value="1"/>
</dbReference>
<reference evidence="6 7" key="1">
    <citation type="submission" date="2015-05" db="EMBL/GenBank/DDBJ databases">
        <title>Draft genome sequence of Lampropedia sp. CT6, isolated from the microbial mat of a hot water spring, located at Manikaran, India.</title>
        <authorList>
            <person name="Tripathi C."/>
            <person name="Rani P."/>
            <person name="Mahato N.K."/>
            <person name="Lal R."/>
        </authorList>
    </citation>
    <scope>NUCLEOTIDE SEQUENCE [LARGE SCALE GENOMIC DNA]</scope>
    <source>
        <strain evidence="6 7">CT6</strain>
    </source>
</reference>
<dbReference type="PANTHER" id="PTHR42887">
    <property type="entry name" value="OS12G0638800 PROTEIN"/>
    <property type="match status" value="1"/>
</dbReference>
<proteinExistence type="predicted"/>
<evidence type="ECO:0000259" key="4">
    <source>
        <dbReference type="Pfam" id="PF03486"/>
    </source>
</evidence>
<dbReference type="RefSeq" id="WP_046742726.1">
    <property type="nucleotide sequence ID" value="NZ_LBNQ01000040.1"/>
</dbReference>
<dbReference type="PATRIC" id="fig|1610491.3.peg.2825"/>
<dbReference type="NCBIfam" id="TIGR00275">
    <property type="entry name" value="aminoacetone oxidase family FAD-binding enzyme"/>
    <property type="match status" value="1"/>
</dbReference>
<dbReference type="InterPro" id="IPR023166">
    <property type="entry name" value="BaiN-like_dom_sf"/>
</dbReference>
<evidence type="ECO:0000313" key="6">
    <source>
        <dbReference type="EMBL" id="KKW67056.1"/>
    </source>
</evidence>
<keyword evidence="3" id="KW-0274">FAD</keyword>
<dbReference type="PANTHER" id="PTHR42887:SF2">
    <property type="entry name" value="OS12G0638800 PROTEIN"/>
    <property type="match status" value="1"/>
</dbReference>
<dbReference type="AlphaFoldDB" id="A0A0U1PX73"/>
<dbReference type="Pfam" id="PF22780">
    <property type="entry name" value="HI0933_like_1st"/>
    <property type="match status" value="1"/>
</dbReference>
<dbReference type="SUPFAM" id="SSF160996">
    <property type="entry name" value="HI0933 insert domain-like"/>
    <property type="match status" value="1"/>
</dbReference>
<keyword evidence="2" id="KW-0285">Flavoprotein</keyword>
<evidence type="ECO:0000259" key="5">
    <source>
        <dbReference type="Pfam" id="PF22780"/>
    </source>
</evidence>
<dbReference type="InterPro" id="IPR004792">
    <property type="entry name" value="BaiN-like"/>
</dbReference>
<gene>
    <name evidence="6" type="ORF">AAV94_13295</name>
</gene>
<evidence type="ECO:0000256" key="3">
    <source>
        <dbReference type="ARBA" id="ARBA00022827"/>
    </source>
</evidence>
<dbReference type="InterPro" id="IPR055178">
    <property type="entry name" value="RsdA/BaiN/AoA(So)-like_dom"/>
</dbReference>
<name>A0A0U1PX73_9BURK</name>
<evidence type="ECO:0000256" key="1">
    <source>
        <dbReference type="ARBA" id="ARBA00001974"/>
    </source>
</evidence>
<evidence type="ECO:0000256" key="2">
    <source>
        <dbReference type="ARBA" id="ARBA00022630"/>
    </source>
</evidence>
<dbReference type="Gene3D" id="1.10.8.260">
    <property type="entry name" value="HI0933 insert domain-like"/>
    <property type="match status" value="1"/>
</dbReference>
<organism evidence="6 7">
    <name type="scientific">Lampropedia cohaerens</name>
    <dbReference type="NCBI Taxonomy" id="1610491"/>
    <lineage>
        <taxon>Bacteria</taxon>
        <taxon>Pseudomonadati</taxon>
        <taxon>Pseudomonadota</taxon>
        <taxon>Betaproteobacteria</taxon>
        <taxon>Burkholderiales</taxon>
        <taxon>Comamonadaceae</taxon>
        <taxon>Lampropedia</taxon>
    </lineage>
</organism>
<dbReference type="Gene3D" id="3.50.50.60">
    <property type="entry name" value="FAD/NAD(P)-binding domain"/>
    <property type="match status" value="1"/>
</dbReference>
<comment type="cofactor">
    <cofactor evidence="1">
        <name>FAD</name>
        <dbReference type="ChEBI" id="CHEBI:57692"/>
    </cofactor>
</comment>
<comment type="caution">
    <text evidence="6">The sequence shown here is derived from an EMBL/GenBank/DDBJ whole genome shotgun (WGS) entry which is preliminary data.</text>
</comment>
<sequence length="428" mass="46641">MSPDRDNQTAEFDAIVLGAGAAGLFCAGEAAQRGLRVLLVDHGRKVAEKIRISGGGRCNFTNRDLDPRAPQRHFLSANPNFCRSALARFTPQHFITLMQQAGIAFHEKHKGQLFCDERAQALIDWLVERCTRFAVQRWQPAQVLAVAREQLPGQDICVPGRFCVQTSMGEARAPQLVVATGGLSIPKIGASDLGYRIARKFGVPVVAQRPGLVPLVFSPAQQGVDFAALAGVALPVRVRVQPAAARPDMRTAVVFDEDLLFTHRGLSGPAILQISSYWQPGDALCIDLLPGQDALALLRAAKAGSRKQLVNIVAQWLPQRLTEAIVAEQPQWQRPIDQVSDRALTALAERLQRWQLMPNGSEGYAKAEVTVGGVDTQALSSKTMECRQVPGLYFIGEVVDVTGWLGGYNFQWAWASAYACAQALREDG</sequence>
<dbReference type="Proteomes" id="UP000050580">
    <property type="component" value="Unassembled WGS sequence"/>
</dbReference>
<dbReference type="EMBL" id="LBNQ01000040">
    <property type="protein sequence ID" value="KKW67056.1"/>
    <property type="molecule type" value="Genomic_DNA"/>
</dbReference>
<feature type="domain" description="RsdA/BaiN/AoA(So)-like Rossmann fold-like" evidence="4">
    <location>
        <begin position="13"/>
        <end position="422"/>
    </location>
</feature>